<dbReference type="GO" id="GO:0005886">
    <property type="term" value="C:plasma membrane"/>
    <property type="evidence" value="ECO:0007669"/>
    <property type="project" value="UniProtKB-SubCell"/>
</dbReference>
<sequence>MKYENLAKQIIDLVGGTDNVNSVYHCITRLRFKLKDESKADTDALKNLDGVVTVQKSGGQYQVVIGNHVADVYKAVESVGGFSANSDQNAEQDDEEKGNLFDRFIDLISGIFTPILGVLAASGMIKGFNALFVALNWLEESDGTYQILNATGDGLFYFLPILLGYTAMKKFGGSPFLGIVIAMALVYPDLEGIPESGEPLYTLFSGTLFESPIYIEFFGIPVILMTYSMSVIPIIISTFFAAKLEKFFTRVIPAVVRMFLVPMFTLLIIVPITFLVIGPIATWASQLIGEATISVYNLSPILAGLFLGGFWLVFVMFGLHWGLVPIAINNIASQGQDPILALIFAHSFALAGAILAVWIRSKNQKTKTLSAPAFISAIFGVTEPGMYGIALPLKRPFIITIISSAIGGAFLGLFGTIGYVMGGLGVFQLPSFIPPEGINMSVIGAIIVAIGAFILAFVLTYFFGAINKIENTEETSETDNTEAEDVAPSTTNVTEGKVISPIKGEIVPLADVGDPVFAQGAMGDGIAIRPAEGEVLSPVDGTVETLFPSKHAIGLKTNDGLEVLVHIGLDTVNLEGKHFETHITQGDKVSIGQPLISVDIDQVKEAGYDIVTPVIITNASDSATMKKTDSKEVVQGDVLLELS</sequence>
<dbReference type="STRING" id="200904.GCA_900168775_00304"/>
<dbReference type="SUPFAM" id="SSF55604">
    <property type="entry name" value="Glucose permease domain IIB"/>
    <property type="match status" value="1"/>
</dbReference>
<keyword evidence="9 12" id="KW-1133">Transmembrane helix</keyword>
<feature type="transmembrane region" description="Helical" evidence="12">
    <location>
        <begin position="104"/>
        <end position="125"/>
    </location>
</feature>
<dbReference type="NCBIfam" id="TIGR01995">
    <property type="entry name" value="PTS-II-ABC-beta"/>
    <property type="match status" value="1"/>
</dbReference>
<dbReference type="Pfam" id="PF00367">
    <property type="entry name" value="PTS_EIIB"/>
    <property type="match status" value="1"/>
</dbReference>
<evidence type="ECO:0000259" key="14">
    <source>
        <dbReference type="PROSITE" id="PS51098"/>
    </source>
</evidence>
<evidence type="ECO:0000256" key="8">
    <source>
        <dbReference type="ARBA" id="ARBA00022777"/>
    </source>
</evidence>
<dbReference type="Proteomes" id="UP000252254">
    <property type="component" value="Unassembled WGS sequence"/>
</dbReference>
<dbReference type="GO" id="GO:0009401">
    <property type="term" value="P:phosphoenolpyruvate-dependent sugar phosphotransferase system"/>
    <property type="evidence" value="ECO:0007669"/>
    <property type="project" value="UniProtKB-KW"/>
</dbReference>
<evidence type="ECO:0000256" key="12">
    <source>
        <dbReference type="SAM" id="Phobius"/>
    </source>
</evidence>
<dbReference type="FunFam" id="2.70.70.10:FF:000001">
    <property type="entry name" value="PTS system glucose-specific IIA component"/>
    <property type="match status" value="1"/>
</dbReference>
<feature type="transmembrane region" description="Helical" evidence="12">
    <location>
        <begin position="397"/>
        <end position="422"/>
    </location>
</feature>
<dbReference type="InterPro" id="IPR001996">
    <property type="entry name" value="PTS_IIB_1"/>
</dbReference>
<dbReference type="PROSITE" id="PS51098">
    <property type="entry name" value="PTS_EIIB_TYPE_1"/>
    <property type="match status" value="1"/>
</dbReference>
<evidence type="ECO:0000256" key="9">
    <source>
        <dbReference type="ARBA" id="ARBA00022989"/>
    </source>
</evidence>
<evidence type="ECO:0000259" key="13">
    <source>
        <dbReference type="PROSITE" id="PS51093"/>
    </source>
</evidence>
<feature type="domain" description="PTS EIIB type-1" evidence="14">
    <location>
        <begin position="4"/>
        <end position="86"/>
    </location>
</feature>
<evidence type="ECO:0000313" key="16">
    <source>
        <dbReference type="EMBL" id="RBP00267.1"/>
    </source>
</evidence>
<dbReference type="NCBIfam" id="TIGR00826">
    <property type="entry name" value="EIIB_glc"/>
    <property type="match status" value="1"/>
</dbReference>
<feature type="active site" description="Phosphocysteine intermediate; for EIIB activity" evidence="11">
    <location>
        <position position="26"/>
    </location>
</feature>
<dbReference type="FunFam" id="3.30.1360.60:FF:000001">
    <property type="entry name" value="PTS system glucose-specific IIBC component PtsG"/>
    <property type="match status" value="1"/>
</dbReference>
<dbReference type="InterPro" id="IPR013013">
    <property type="entry name" value="PTS_EIIC_1"/>
</dbReference>
<dbReference type="InterPro" id="IPR050558">
    <property type="entry name" value="PTS_Sugar-Specific_Components"/>
</dbReference>
<evidence type="ECO:0000256" key="3">
    <source>
        <dbReference type="ARBA" id="ARBA00022475"/>
    </source>
</evidence>
<dbReference type="PROSITE" id="PS51103">
    <property type="entry name" value="PTS_EIIC_TYPE_1"/>
    <property type="match status" value="1"/>
</dbReference>
<feature type="transmembrane region" description="Helical" evidence="12">
    <location>
        <begin position="371"/>
        <end position="390"/>
    </location>
</feature>
<evidence type="ECO:0000256" key="1">
    <source>
        <dbReference type="ARBA" id="ARBA00004651"/>
    </source>
</evidence>
<evidence type="ECO:0000256" key="10">
    <source>
        <dbReference type="ARBA" id="ARBA00023136"/>
    </source>
</evidence>
<dbReference type="RefSeq" id="WP_113866889.1">
    <property type="nucleotide sequence ID" value="NZ_BAABQN010000002.1"/>
</dbReference>
<dbReference type="Gene3D" id="2.70.70.10">
    <property type="entry name" value="Glucose Permease (Domain IIA)"/>
    <property type="match status" value="1"/>
</dbReference>
<dbReference type="PROSITE" id="PS01035">
    <property type="entry name" value="PTS_EIIB_TYPE_1_CYS"/>
    <property type="match status" value="1"/>
</dbReference>
<reference evidence="16 17" key="1">
    <citation type="submission" date="2018-06" db="EMBL/GenBank/DDBJ databases">
        <title>Genomic Encyclopedia of Type Strains, Phase IV (KMG-IV): sequencing the most valuable type-strain genomes for metagenomic binning, comparative biology and taxonomic classification.</title>
        <authorList>
            <person name="Goeker M."/>
        </authorList>
    </citation>
    <scope>NUCLEOTIDE SEQUENCE [LARGE SCALE GENOMIC DNA]</scope>
    <source>
        <strain evidence="16 17">DSM 15140</strain>
    </source>
</reference>
<dbReference type="Gene3D" id="3.30.1360.60">
    <property type="entry name" value="Glucose permease domain IIB"/>
    <property type="match status" value="1"/>
</dbReference>
<dbReference type="NCBIfam" id="TIGR00830">
    <property type="entry name" value="PTBA"/>
    <property type="match status" value="1"/>
</dbReference>
<dbReference type="GO" id="GO:0090589">
    <property type="term" value="F:protein-phosphocysteine-trehalose phosphotransferase system transporter activity"/>
    <property type="evidence" value="ECO:0007669"/>
    <property type="project" value="TreeGrafter"/>
</dbReference>
<feature type="transmembrane region" description="Helical" evidence="12">
    <location>
        <begin position="339"/>
        <end position="359"/>
    </location>
</feature>
<name>A0A366ED05_9BACI</name>
<accession>A0A366ED05</accession>
<dbReference type="CDD" id="cd00212">
    <property type="entry name" value="PTS_IIB_glc"/>
    <property type="match status" value="1"/>
</dbReference>
<organism evidence="16 17">
    <name type="scientific">Paraliobacillus ryukyuensis</name>
    <dbReference type="NCBI Taxonomy" id="200904"/>
    <lineage>
        <taxon>Bacteria</taxon>
        <taxon>Bacillati</taxon>
        <taxon>Bacillota</taxon>
        <taxon>Bacilli</taxon>
        <taxon>Bacillales</taxon>
        <taxon>Bacillaceae</taxon>
        <taxon>Paraliobacillus</taxon>
    </lineage>
</organism>
<dbReference type="OrthoDB" id="9769191at2"/>
<protein>
    <submittedName>
        <fullName evidence="16">PTS system beta-glucoside-specific IIA component (Glc family) /PTS system beta-glucoside-specific IIB component (Glc family) /PTS system beta-glucoside-specific IIC component (Glc family)</fullName>
    </submittedName>
</protein>
<feature type="transmembrane region" description="Helical" evidence="12">
    <location>
        <begin position="213"/>
        <end position="242"/>
    </location>
</feature>
<keyword evidence="6" id="KW-0598">Phosphotransferase system</keyword>
<gene>
    <name evidence="16" type="ORF">DES48_10227</name>
</gene>
<feature type="transmembrane region" description="Helical" evidence="12">
    <location>
        <begin position="254"/>
        <end position="281"/>
    </location>
</feature>
<dbReference type="InterPro" id="IPR003352">
    <property type="entry name" value="PTS_EIIC"/>
</dbReference>
<feature type="domain" description="PTS EIIC type-1" evidence="15">
    <location>
        <begin position="106"/>
        <end position="479"/>
    </location>
</feature>
<feature type="transmembrane region" description="Helical" evidence="12">
    <location>
        <begin position="442"/>
        <end position="463"/>
    </location>
</feature>
<keyword evidence="5" id="KW-0808">Transferase</keyword>
<evidence type="ECO:0000256" key="6">
    <source>
        <dbReference type="ARBA" id="ARBA00022683"/>
    </source>
</evidence>
<dbReference type="AlphaFoldDB" id="A0A366ED05"/>
<dbReference type="PANTHER" id="PTHR30175">
    <property type="entry name" value="PHOSPHOTRANSFERASE SYSTEM TRANSPORT PROTEIN"/>
    <property type="match status" value="1"/>
</dbReference>
<evidence type="ECO:0000256" key="11">
    <source>
        <dbReference type="PROSITE-ProRule" id="PRU00421"/>
    </source>
</evidence>
<dbReference type="GO" id="GO:0015771">
    <property type="term" value="P:trehalose transport"/>
    <property type="evidence" value="ECO:0007669"/>
    <property type="project" value="TreeGrafter"/>
</dbReference>
<keyword evidence="3" id="KW-1003">Cell membrane</keyword>
<dbReference type="CDD" id="cd00210">
    <property type="entry name" value="PTS_IIA_glc"/>
    <property type="match status" value="1"/>
</dbReference>
<feature type="transmembrane region" description="Helical" evidence="12">
    <location>
        <begin position="301"/>
        <end position="327"/>
    </location>
</feature>
<feature type="transmembrane region" description="Helical" evidence="12">
    <location>
        <begin position="175"/>
        <end position="193"/>
    </location>
</feature>
<dbReference type="InterPro" id="IPR011055">
    <property type="entry name" value="Dup_hybrid_motif"/>
</dbReference>
<evidence type="ECO:0000256" key="4">
    <source>
        <dbReference type="ARBA" id="ARBA00022597"/>
    </source>
</evidence>
<dbReference type="SUPFAM" id="SSF51261">
    <property type="entry name" value="Duplicated hybrid motif"/>
    <property type="match status" value="1"/>
</dbReference>
<dbReference type="Pfam" id="PF00358">
    <property type="entry name" value="PTS_EIIA_1"/>
    <property type="match status" value="1"/>
</dbReference>
<evidence type="ECO:0000256" key="2">
    <source>
        <dbReference type="ARBA" id="ARBA00022448"/>
    </source>
</evidence>
<keyword evidence="4" id="KW-0762">Sugar transport</keyword>
<dbReference type="GO" id="GO:0008982">
    <property type="term" value="F:protein-N(PI)-phosphohistidine-sugar phosphotransferase activity"/>
    <property type="evidence" value="ECO:0007669"/>
    <property type="project" value="InterPro"/>
</dbReference>
<keyword evidence="10 12" id="KW-0472">Membrane</keyword>
<dbReference type="PROSITE" id="PS51093">
    <property type="entry name" value="PTS_EIIA_TYPE_1"/>
    <property type="match status" value="1"/>
</dbReference>
<evidence type="ECO:0000313" key="17">
    <source>
        <dbReference type="Proteomes" id="UP000252254"/>
    </source>
</evidence>
<comment type="caution">
    <text evidence="16">The sequence shown here is derived from an EMBL/GenBank/DDBJ whole genome shotgun (WGS) entry which is preliminary data.</text>
</comment>
<dbReference type="PANTHER" id="PTHR30175:SF1">
    <property type="entry name" value="PTS SYSTEM ARBUTIN-, CELLOBIOSE-, AND SALICIN-SPECIFIC EIIBC COMPONENT-RELATED"/>
    <property type="match status" value="1"/>
</dbReference>
<keyword evidence="8" id="KW-0418">Kinase</keyword>
<proteinExistence type="predicted"/>
<dbReference type="Pfam" id="PF02378">
    <property type="entry name" value="PTS_EIIC"/>
    <property type="match status" value="1"/>
</dbReference>
<dbReference type="PROSITE" id="PS00371">
    <property type="entry name" value="PTS_EIIA_TYPE_1_HIS"/>
    <property type="match status" value="1"/>
</dbReference>
<keyword evidence="2" id="KW-0813">Transport</keyword>
<keyword evidence="7 12" id="KW-0812">Transmembrane</keyword>
<evidence type="ECO:0000259" key="15">
    <source>
        <dbReference type="PROSITE" id="PS51103"/>
    </source>
</evidence>
<dbReference type="InterPro" id="IPR001127">
    <property type="entry name" value="PTS_EIIA_1_perm"/>
</dbReference>
<dbReference type="InterPro" id="IPR011297">
    <property type="entry name" value="PTS_IIABC_b_glu"/>
</dbReference>
<evidence type="ECO:0000256" key="5">
    <source>
        <dbReference type="ARBA" id="ARBA00022679"/>
    </source>
</evidence>
<keyword evidence="17" id="KW-1185">Reference proteome</keyword>
<evidence type="ECO:0000256" key="7">
    <source>
        <dbReference type="ARBA" id="ARBA00022692"/>
    </source>
</evidence>
<dbReference type="InterPro" id="IPR018113">
    <property type="entry name" value="PTrfase_EIIB_Cys"/>
</dbReference>
<comment type="subcellular location">
    <subcellularLocation>
        <location evidence="1">Cell membrane</location>
        <topology evidence="1">Multi-pass membrane protein</topology>
    </subcellularLocation>
</comment>
<dbReference type="EMBL" id="QNRI01000002">
    <property type="protein sequence ID" value="RBP00267.1"/>
    <property type="molecule type" value="Genomic_DNA"/>
</dbReference>
<feature type="domain" description="PTS EIIA type-1" evidence="13">
    <location>
        <begin position="514"/>
        <end position="618"/>
    </location>
</feature>
<feature type="transmembrane region" description="Helical" evidence="12">
    <location>
        <begin position="145"/>
        <end position="163"/>
    </location>
</feature>
<dbReference type="InterPro" id="IPR036878">
    <property type="entry name" value="Glu_permease_IIB"/>
</dbReference>
<dbReference type="GO" id="GO:0016301">
    <property type="term" value="F:kinase activity"/>
    <property type="evidence" value="ECO:0007669"/>
    <property type="project" value="UniProtKB-KW"/>
</dbReference>